<dbReference type="RefSeq" id="WP_073390717.1">
    <property type="nucleotide sequence ID" value="NZ_FQVU01000003.1"/>
</dbReference>
<protein>
    <submittedName>
        <fullName evidence="2">Asp/Glu/hydantoin racemase</fullName>
    </submittedName>
</protein>
<evidence type="ECO:0000313" key="2">
    <source>
        <dbReference type="EMBL" id="SHG70503.1"/>
    </source>
</evidence>
<evidence type="ECO:0000313" key="3">
    <source>
        <dbReference type="Proteomes" id="UP000186132"/>
    </source>
</evidence>
<dbReference type="GO" id="GO:0047661">
    <property type="term" value="F:amino-acid racemase activity"/>
    <property type="evidence" value="ECO:0007669"/>
    <property type="project" value="InterPro"/>
</dbReference>
<comment type="similarity">
    <text evidence="1">Belongs to the HyuE racemase family.</text>
</comment>
<reference evidence="2 3" key="1">
    <citation type="submission" date="2016-11" db="EMBL/GenBank/DDBJ databases">
        <authorList>
            <person name="Jaros S."/>
            <person name="Januszkiewicz K."/>
            <person name="Wedrychowicz H."/>
        </authorList>
    </citation>
    <scope>NUCLEOTIDE SEQUENCE [LARGE SCALE GENOMIC DNA]</scope>
    <source>
        <strain evidence="2 3">DSM 45627</strain>
    </source>
</reference>
<dbReference type="STRING" id="1206085.SAMN05443575_2591"/>
<sequence>MRLFAVTPIHVTDTELARRQARYRRLCPPGVTLDLVDIGADAPTAMDTAAQIEAAEELMVAALRDAPSGYDGLLPDCVLDPAVTALGDDRPVPVFGILRLSIGYALATGRRVGAVTRNRAIADALVAQVGAYGWADHFVGVRVLDLDFDAIADDERWNAALGGAVDELAERGADWIVNGCSAVEVVAAAGRARVVDPVETALRLVGAAEVTG</sequence>
<dbReference type="InterPro" id="IPR053714">
    <property type="entry name" value="Iso_Racemase_Enz_sf"/>
</dbReference>
<dbReference type="EMBL" id="FQVU01000003">
    <property type="protein sequence ID" value="SHG70503.1"/>
    <property type="molecule type" value="Genomic_DNA"/>
</dbReference>
<proteinExistence type="inferred from homology"/>
<gene>
    <name evidence="2" type="ORF">SAMN05443575_2591</name>
</gene>
<dbReference type="AlphaFoldDB" id="A0A1M5M1E9"/>
<name>A0A1M5M1E9_9ACTN</name>
<dbReference type="Gene3D" id="3.40.50.12500">
    <property type="match status" value="1"/>
</dbReference>
<dbReference type="InterPro" id="IPR015942">
    <property type="entry name" value="Asp/Glu/hydantoin_racemase"/>
</dbReference>
<keyword evidence="3" id="KW-1185">Reference proteome</keyword>
<dbReference type="Proteomes" id="UP000186132">
    <property type="component" value="Unassembled WGS sequence"/>
</dbReference>
<dbReference type="Pfam" id="PF01177">
    <property type="entry name" value="Asp_Glu_race"/>
    <property type="match status" value="1"/>
</dbReference>
<accession>A0A1M5M1E9</accession>
<evidence type="ECO:0000256" key="1">
    <source>
        <dbReference type="ARBA" id="ARBA00038414"/>
    </source>
</evidence>
<dbReference type="OrthoDB" id="3784929at2"/>
<organism evidence="2 3">
    <name type="scientific">Jatrophihabitans endophyticus</name>
    <dbReference type="NCBI Taxonomy" id="1206085"/>
    <lineage>
        <taxon>Bacteria</taxon>
        <taxon>Bacillati</taxon>
        <taxon>Actinomycetota</taxon>
        <taxon>Actinomycetes</taxon>
        <taxon>Jatrophihabitantales</taxon>
        <taxon>Jatrophihabitantaceae</taxon>
        <taxon>Jatrophihabitans</taxon>
    </lineage>
</organism>